<organism evidence="5 6">
    <name type="scientific">Anoxynatronum buryatiense</name>
    <dbReference type="NCBI Taxonomy" id="489973"/>
    <lineage>
        <taxon>Bacteria</taxon>
        <taxon>Bacillati</taxon>
        <taxon>Bacillota</taxon>
        <taxon>Clostridia</taxon>
        <taxon>Eubacteriales</taxon>
        <taxon>Clostridiaceae</taxon>
        <taxon>Anoxynatronum</taxon>
    </lineage>
</organism>
<dbReference type="Proteomes" id="UP001158066">
    <property type="component" value="Unassembled WGS sequence"/>
</dbReference>
<keyword evidence="3 5" id="KW-0067">ATP-binding</keyword>
<protein>
    <submittedName>
        <fullName evidence="5">Fe-S cluster assembly ATP-binding protein</fullName>
    </submittedName>
</protein>
<evidence type="ECO:0000256" key="1">
    <source>
        <dbReference type="ARBA" id="ARBA00006216"/>
    </source>
</evidence>
<dbReference type="GO" id="GO:0016887">
    <property type="term" value="F:ATP hydrolysis activity"/>
    <property type="evidence" value="ECO:0007669"/>
    <property type="project" value="InterPro"/>
</dbReference>
<evidence type="ECO:0000259" key="4">
    <source>
        <dbReference type="PROSITE" id="PS50893"/>
    </source>
</evidence>
<dbReference type="Pfam" id="PF00005">
    <property type="entry name" value="ABC_tran"/>
    <property type="match status" value="1"/>
</dbReference>
<accession>A0AA45WYJ0</accession>
<dbReference type="CDD" id="cd03217">
    <property type="entry name" value="ABC_FeS_Assembly"/>
    <property type="match status" value="1"/>
</dbReference>
<comment type="caution">
    <text evidence="5">The sequence shown here is derived from an EMBL/GenBank/DDBJ whole genome shotgun (WGS) entry which is preliminary data.</text>
</comment>
<proteinExistence type="inferred from homology"/>
<dbReference type="InterPro" id="IPR017871">
    <property type="entry name" value="ABC_transporter-like_CS"/>
</dbReference>
<dbReference type="InterPro" id="IPR003439">
    <property type="entry name" value="ABC_transporter-like_ATP-bd"/>
</dbReference>
<dbReference type="Gene3D" id="3.40.50.300">
    <property type="entry name" value="P-loop containing nucleotide triphosphate hydrolases"/>
    <property type="match status" value="1"/>
</dbReference>
<dbReference type="SUPFAM" id="SSF52540">
    <property type="entry name" value="P-loop containing nucleoside triphosphate hydrolases"/>
    <property type="match status" value="1"/>
</dbReference>
<dbReference type="RefSeq" id="WP_283410548.1">
    <property type="nucleotide sequence ID" value="NZ_FXUF01000017.1"/>
</dbReference>
<dbReference type="InterPro" id="IPR027417">
    <property type="entry name" value="P-loop_NTPase"/>
</dbReference>
<evidence type="ECO:0000256" key="2">
    <source>
        <dbReference type="ARBA" id="ARBA00022741"/>
    </source>
</evidence>
<sequence>MPADTNILEIEALCVEAGGKELLHHLDLAIPEGEVHALLGQNGSGKTTLMMTIMGYSGYQVTHGEIRFKGQDITALNVTQRARLGIGIAMQRPPTIQGVTLSKLLAYELEHTRAPADMAELAKIAEIEPFLNRSINDGLSGGEIKRAELAQLLAMSPAFSMMDEPDSGVDIEALSLVGKLIHRLFSPDEKHPVKRKAGLIITHGGHVLNQYPIDKAHVMHDGKIGCSGNPAMIIEAIGASGYEACVRCMETR</sequence>
<comment type="similarity">
    <text evidence="1">Belongs to the ABC transporter superfamily. Ycf16 family.</text>
</comment>
<dbReference type="InterPro" id="IPR010230">
    <property type="entry name" value="FeS-cluster_ATPase_SufC"/>
</dbReference>
<reference evidence="5" key="1">
    <citation type="submission" date="2017-05" db="EMBL/GenBank/DDBJ databases">
        <authorList>
            <person name="Varghese N."/>
            <person name="Submissions S."/>
        </authorList>
    </citation>
    <scope>NUCLEOTIDE SEQUENCE</scope>
    <source>
        <strain evidence="5">Su22</strain>
    </source>
</reference>
<keyword evidence="6" id="KW-1185">Reference proteome</keyword>
<name>A0AA45WYJ0_9CLOT</name>
<dbReference type="PANTHER" id="PTHR43204">
    <property type="entry name" value="ABC TRANSPORTER I FAMILY MEMBER 6, CHLOROPLASTIC"/>
    <property type="match status" value="1"/>
</dbReference>
<evidence type="ECO:0000313" key="6">
    <source>
        <dbReference type="Proteomes" id="UP001158066"/>
    </source>
</evidence>
<keyword evidence="2" id="KW-0547">Nucleotide-binding</keyword>
<evidence type="ECO:0000256" key="3">
    <source>
        <dbReference type="ARBA" id="ARBA00022840"/>
    </source>
</evidence>
<feature type="domain" description="ABC transporter" evidence="4">
    <location>
        <begin position="8"/>
        <end position="246"/>
    </location>
</feature>
<dbReference type="PROSITE" id="PS50893">
    <property type="entry name" value="ABC_TRANSPORTER_2"/>
    <property type="match status" value="1"/>
</dbReference>
<gene>
    <name evidence="5" type="ORF">SAMN06296020_11753</name>
</gene>
<dbReference type="GO" id="GO:0005524">
    <property type="term" value="F:ATP binding"/>
    <property type="evidence" value="ECO:0007669"/>
    <property type="project" value="UniProtKB-KW"/>
</dbReference>
<evidence type="ECO:0000313" key="5">
    <source>
        <dbReference type="EMBL" id="SMP68741.1"/>
    </source>
</evidence>
<dbReference type="EMBL" id="FXUF01000017">
    <property type="protein sequence ID" value="SMP68741.1"/>
    <property type="molecule type" value="Genomic_DNA"/>
</dbReference>
<dbReference type="PROSITE" id="PS00211">
    <property type="entry name" value="ABC_TRANSPORTER_1"/>
    <property type="match status" value="1"/>
</dbReference>
<dbReference type="AlphaFoldDB" id="A0AA45WYJ0"/>
<dbReference type="PANTHER" id="PTHR43204:SF1">
    <property type="entry name" value="ABC TRANSPORTER I FAMILY MEMBER 6, CHLOROPLASTIC"/>
    <property type="match status" value="1"/>
</dbReference>